<dbReference type="Gene3D" id="1.25.40.10">
    <property type="entry name" value="Tetratricopeptide repeat domain"/>
    <property type="match status" value="2"/>
</dbReference>
<dbReference type="SUPFAM" id="SSF48452">
    <property type="entry name" value="TPR-like"/>
    <property type="match status" value="2"/>
</dbReference>
<feature type="compositionally biased region" description="Polar residues" evidence="2">
    <location>
        <begin position="106"/>
        <end position="115"/>
    </location>
</feature>
<dbReference type="InterPro" id="IPR019734">
    <property type="entry name" value="TPR_rpt"/>
</dbReference>
<sequence>MLYNKKNAELLRKLARGNGFLPSSNKQFLNNLPIPNSILEMSNKTTESIINHLLEARKTEKNLPSKQSKEKKNKVEQKQKLKNTYDKRDKKSTYVPNLPKNRNVKGKTTPQNYNESSKREKELVIKKAESKPTTIKNAAEAESNVSRNLSPLEEAIKNHDDGIKGNKLSVKKAYTALKDLYEKHPKDLNIKSYFGSATTLLARDASSVTDKMKYALEGLKQLDQVVESNPDFIPARILRGNVSYRLPELYFQRTATAIEDFRYLIEAYESNNSILSEREYGEILKNLVGAFTRLNQHENAQNYQEKLKAFKQSDNTIANTETQSQMMSSVDETTGEGLTEEAKNFYLNALNGGQKEVKEALSFFEVFVLTNTAPEVEMTYIDLQSMIGRDSINTYEMFGSAIKSMKAMDTLINEHPTISELRLIRARHSLRLPEMFFRRAAIAVSDIEMLLKDTTFIDEAELVVHYQLLFDLGNAYEKLEMLENAQEIWNKLLKMQPSEELKNRIQEKIDVHSYKEIDIRIFSFYSQEKMYSKAKEIHLMGAKGSRIAAKQSLELWELARSRFPNCEIANTYYAASVALMGKYASDPQEMFGETIKALKLLKTSIKSNNTELKYLRGCIYYNLPEGFFHSSDKAVRDFKAVKLAYEQNSENPPITQEQYVKLLYDLGHLYKKTSFVDKALKTWKTLINEAPQSHYAQQVASQVGEEI</sequence>
<comment type="caution">
    <text evidence="3">The sequence shown here is derived from an EMBL/GenBank/DDBJ whole genome shotgun (WGS) entry which is preliminary data.</text>
</comment>
<dbReference type="EMBL" id="JAOYEY010000035">
    <property type="protein sequence ID" value="MCV9886012.1"/>
    <property type="molecule type" value="Genomic_DNA"/>
</dbReference>
<keyword evidence="4" id="KW-1185">Reference proteome</keyword>
<accession>A0ABT3DG40</accession>
<evidence type="ECO:0000313" key="4">
    <source>
        <dbReference type="Proteomes" id="UP001526147"/>
    </source>
</evidence>
<feature type="compositionally biased region" description="Basic and acidic residues" evidence="2">
    <location>
        <begin position="58"/>
        <end position="92"/>
    </location>
</feature>
<evidence type="ECO:0008006" key="5">
    <source>
        <dbReference type="Google" id="ProtNLM"/>
    </source>
</evidence>
<name>A0ABT3DG40_9BACI</name>
<dbReference type="InterPro" id="IPR011990">
    <property type="entry name" value="TPR-like_helical_dom_sf"/>
</dbReference>
<evidence type="ECO:0000256" key="2">
    <source>
        <dbReference type="SAM" id="MobiDB-lite"/>
    </source>
</evidence>
<keyword evidence="1" id="KW-0802">TPR repeat</keyword>
<reference evidence="3 4" key="1">
    <citation type="submission" date="2022-10" db="EMBL/GenBank/DDBJ databases">
        <title>Draft genome assembly of moderately radiation resistant bacterium Metabacillus halosaccharovorans.</title>
        <authorList>
            <person name="Pal S."/>
            <person name="Gopinathan A."/>
        </authorList>
    </citation>
    <scope>NUCLEOTIDE SEQUENCE [LARGE SCALE GENOMIC DNA]</scope>
    <source>
        <strain evidence="3 4">VITHBRA001</strain>
    </source>
</reference>
<dbReference type="SMART" id="SM00028">
    <property type="entry name" value="TPR"/>
    <property type="match status" value="2"/>
</dbReference>
<evidence type="ECO:0000313" key="3">
    <source>
        <dbReference type="EMBL" id="MCV9886012.1"/>
    </source>
</evidence>
<proteinExistence type="predicted"/>
<organism evidence="3 4">
    <name type="scientific">Metabacillus halosaccharovorans</name>
    <dbReference type="NCBI Taxonomy" id="930124"/>
    <lineage>
        <taxon>Bacteria</taxon>
        <taxon>Bacillati</taxon>
        <taxon>Bacillota</taxon>
        <taxon>Bacilli</taxon>
        <taxon>Bacillales</taxon>
        <taxon>Bacillaceae</taxon>
        <taxon>Metabacillus</taxon>
    </lineage>
</organism>
<feature type="region of interest" description="Disordered" evidence="2">
    <location>
        <begin position="58"/>
        <end position="122"/>
    </location>
</feature>
<dbReference type="RefSeq" id="WP_264142689.1">
    <property type="nucleotide sequence ID" value="NZ_JAOYEY010000035.1"/>
</dbReference>
<evidence type="ECO:0000256" key="1">
    <source>
        <dbReference type="PROSITE-ProRule" id="PRU00339"/>
    </source>
</evidence>
<gene>
    <name evidence="3" type="ORF">OIH86_10110</name>
</gene>
<dbReference type="PROSITE" id="PS50005">
    <property type="entry name" value="TPR"/>
    <property type="match status" value="2"/>
</dbReference>
<feature type="repeat" description="TPR" evidence="1">
    <location>
        <begin position="466"/>
        <end position="499"/>
    </location>
</feature>
<dbReference type="Proteomes" id="UP001526147">
    <property type="component" value="Unassembled WGS sequence"/>
</dbReference>
<feature type="repeat" description="TPR" evidence="1">
    <location>
        <begin position="660"/>
        <end position="693"/>
    </location>
</feature>
<protein>
    <recommendedName>
        <fullName evidence="5">Tetratricopeptide repeat protein</fullName>
    </recommendedName>
</protein>